<dbReference type="AlphaFoldDB" id="A0A1I7XA18"/>
<comment type="catalytic activity">
    <reaction evidence="6">
        <text>glucuronate acceptor + UDP-alpha-D-glucuronate = acceptor beta-D-glucuronoside + UDP + H(+)</text>
        <dbReference type="Rhea" id="RHEA:21032"/>
        <dbReference type="ChEBI" id="CHEBI:15378"/>
        <dbReference type="ChEBI" id="CHEBI:58052"/>
        <dbReference type="ChEBI" id="CHEBI:58223"/>
        <dbReference type="ChEBI" id="CHEBI:132367"/>
        <dbReference type="ChEBI" id="CHEBI:132368"/>
        <dbReference type="EC" id="2.4.1.17"/>
    </reaction>
</comment>
<evidence type="ECO:0000256" key="1">
    <source>
        <dbReference type="ARBA" id="ARBA00009995"/>
    </source>
</evidence>
<evidence type="ECO:0000256" key="6">
    <source>
        <dbReference type="ARBA" id="ARBA00047475"/>
    </source>
</evidence>
<dbReference type="PANTHER" id="PTHR48043">
    <property type="entry name" value="EG:EG0003.4 PROTEIN-RELATED"/>
    <property type="match status" value="1"/>
</dbReference>
<keyword evidence="5 7" id="KW-0732">Signal</keyword>
<dbReference type="Proteomes" id="UP000095283">
    <property type="component" value="Unplaced"/>
</dbReference>
<protein>
    <recommendedName>
        <fullName evidence="2">glucuronosyltransferase</fullName>
        <ecNumber evidence="2">2.4.1.17</ecNumber>
    </recommendedName>
</protein>
<dbReference type="SUPFAM" id="SSF53756">
    <property type="entry name" value="UDP-Glycosyltransferase/glycogen phosphorylase"/>
    <property type="match status" value="1"/>
</dbReference>
<sequence length="189" mass="21257">MTLLFLPFLLPFTYGSNILVWNPTLGHSHVRFMGNIADILSKEGHNVTIFSPHVDPRVTPFGNKYPATTIQFNSPYNNNDDWMKMEIIGKSLWEMPPVEGMCLSFDDWDIYTEVVHGICRGLLDDKNLLHRLRESKFDIALHETYDLCSVGIFEVLGISKTIALSALGMTAYLNEVAGLPPLPSFIPGK</sequence>
<dbReference type="Pfam" id="PF00201">
    <property type="entry name" value="UDPGT"/>
    <property type="match status" value="1"/>
</dbReference>
<dbReference type="EC" id="2.4.1.17" evidence="2"/>
<keyword evidence="3" id="KW-0328">Glycosyltransferase</keyword>
<name>A0A1I7XA18_HETBA</name>
<dbReference type="InterPro" id="IPR050271">
    <property type="entry name" value="UDP-glycosyltransferase"/>
</dbReference>
<evidence type="ECO:0000256" key="4">
    <source>
        <dbReference type="ARBA" id="ARBA00022679"/>
    </source>
</evidence>
<evidence type="ECO:0000256" key="3">
    <source>
        <dbReference type="ARBA" id="ARBA00022676"/>
    </source>
</evidence>
<dbReference type="GO" id="GO:0015020">
    <property type="term" value="F:glucuronosyltransferase activity"/>
    <property type="evidence" value="ECO:0007669"/>
    <property type="project" value="UniProtKB-EC"/>
</dbReference>
<evidence type="ECO:0000256" key="5">
    <source>
        <dbReference type="ARBA" id="ARBA00022729"/>
    </source>
</evidence>
<dbReference type="InterPro" id="IPR002213">
    <property type="entry name" value="UDP_glucos_trans"/>
</dbReference>
<feature type="signal peptide" evidence="7">
    <location>
        <begin position="1"/>
        <end position="15"/>
    </location>
</feature>
<evidence type="ECO:0000256" key="2">
    <source>
        <dbReference type="ARBA" id="ARBA00012544"/>
    </source>
</evidence>
<proteinExistence type="inferred from homology"/>
<reference evidence="9" key="1">
    <citation type="submission" date="2016-11" db="UniProtKB">
        <authorList>
            <consortium name="WormBaseParasite"/>
        </authorList>
    </citation>
    <scope>IDENTIFICATION</scope>
</reference>
<dbReference type="PANTHER" id="PTHR48043:SF145">
    <property type="entry name" value="FI06409P-RELATED"/>
    <property type="match status" value="1"/>
</dbReference>
<evidence type="ECO:0000256" key="7">
    <source>
        <dbReference type="SAM" id="SignalP"/>
    </source>
</evidence>
<feature type="chain" id="PRO_5012859534" description="glucuronosyltransferase" evidence="7">
    <location>
        <begin position="16"/>
        <end position="189"/>
    </location>
</feature>
<keyword evidence="4" id="KW-0808">Transferase</keyword>
<dbReference type="WBParaSite" id="Hba_14285">
    <property type="protein sequence ID" value="Hba_14285"/>
    <property type="gene ID" value="Hba_14285"/>
</dbReference>
<accession>A0A1I7XA18</accession>
<organism evidence="8 9">
    <name type="scientific">Heterorhabditis bacteriophora</name>
    <name type="common">Entomopathogenic nematode worm</name>
    <dbReference type="NCBI Taxonomy" id="37862"/>
    <lineage>
        <taxon>Eukaryota</taxon>
        <taxon>Metazoa</taxon>
        <taxon>Ecdysozoa</taxon>
        <taxon>Nematoda</taxon>
        <taxon>Chromadorea</taxon>
        <taxon>Rhabditida</taxon>
        <taxon>Rhabditina</taxon>
        <taxon>Rhabditomorpha</taxon>
        <taxon>Strongyloidea</taxon>
        <taxon>Heterorhabditidae</taxon>
        <taxon>Heterorhabditis</taxon>
    </lineage>
</organism>
<keyword evidence="8" id="KW-1185">Reference proteome</keyword>
<comment type="similarity">
    <text evidence="1">Belongs to the UDP-glycosyltransferase family.</text>
</comment>
<evidence type="ECO:0000313" key="9">
    <source>
        <dbReference type="WBParaSite" id="Hba_14285"/>
    </source>
</evidence>
<evidence type="ECO:0000313" key="8">
    <source>
        <dbReference type="Proteomes" id="UP000095283"/>
    </source>
</evidence>